<feature type="binding site" evidence="16">
    <location>
        <position position="502"/>
    </location>
    <ligand>
        <name>Mg(2+)</name>
        <dbReference type="ChEBI" id="CHEBI:18420"/>
    </ligand>
</feature>
<dbReference type="GO" id="GO:0045332">
    <property type="term" value="P:phospholipid translocation"/>
    <property type="evidence" value="ECO:0007669"/>
    <property type="project" value="TreeGrafter"/>
</dbReference>
<dbReference type="Pfam" id="PF00122">
    <property type="entry name" value="E1-E2_ATPase"/>
    <property type="match status" value="1"/>
</dbReference>
<feature type="region of interest" description="Disordered" evidence="18">
    <location>
        <begin position="1"/>
        <end position="68"/>
    </location>
</feature>
<dbReference type="InterPro" id="IPR023214">
    <property type="entry name" value="HAD_sf"/>
</dbReference>
<evidence type="ECO:0000256" key="5">
    <source>
        <dbReference type="ARBA" id="ARBA00022723"/>
    </source>
</evidence>
<keyword evidence="6 15" id="KW-0547">Nucleotide-binding</keyword>
<feature type="binding site" evidence="15">
    <location>
        <position position="762"/>
    </location>
    <ligand>
        <name>ATP</name>
        <dbReference type="ChEBI" id="CHEBI:30616"/>
    </ligand>
</feature>
<dbReference type="Proteomes" id="UP000053201">
    <property type="component" value="Unassembled WGS sequence"/>
</dbReference>
<dbReference type="GO" id="GO:0000287">
    <property type="term" value="F:magnesium ion binding"/>
    <property type="evidence" value="ECO:0007669"/>
    <property type="project" value="UniProtKB-UniRule"/>
</dbReference>
<feature type="domain" description="P-type ATPase A" evidence="19">
    <location>
        <begin position="201"/>
        <end position="257"/>
    </location>
</feature>
<evidence type="ECO:0000256" key="18">
    <source>
        <dbReference type="SAM" id="MobiDB-lite"/>
    </source>
</evidence>
<dbReference type="InterPro" id="IPR018303">
    <property type="entry name" value="ATPase_P-typ_P_site"/>
</dbReference>
<feature type="binding site" evidence="15">
    <location>
        <position position="883"/>
    </location>
    <ligand>
        <name>ATP</name>
        <dbReference type="ChEBI" id="CHEBI:30616"/>
    </ligand>
</feature>
<keyword evidence="9 17" id="KW-1278">Translocase</keyword>
<dbReference type="NCBIfam" id="TIGR01652">
    <property type="entry name" value="ATPase-Plipid"/>
    <property type="match status" value="1"/>
</dbReference>
<dbReference type="GO" id="GO:0005886">
    <property type="term" value="C:plasma membrane"/>
    <property type="evidence" value="ECO:0007669"/>
    <property type="project" value="TreeGrafter"/>
</dbReference>
<feature type="transmembrane region" description="Helical" evidence="17">
    <location>
        <begin position="969"/>
        <end position="989"/>
    </location>
</feature>
<feature type="binding site" evidence="15">
    <location>
        <position position="622"/>
    </location>
    <ligand>
        <name>ATP</name>
        <dbReference type="ChEBI" id="CHEBI:30616"/>
    </ligand>
</feature>
<dbReference type="EC" id="7.6.2.1" evidence="17"/>
<keyword evidence="4 17" id="KW-0812">Transmembrane</keyword>
<dbReference type="FunFam" id="3.40.50.1000:FF:000001">
    <property type="entry name" value="Phospholipid-transporting ATPase IC"/>
    <property type="match status" value="1"/>
</dbReference>
<keyword evidence="8 16" id="KW-0460">Magnesium</keyword>
<evidence type="ECO:0000256" key="7">
    <source>
        <dbReference type="ARBA" id="ARBA00022840"/>
    </source>
</evidence>
<dbReference type="eggNOG" id="KOG0206">
    <property type="taxonomic scope" value="Eukaryota"/>
</dbReference>
<dbReference type="InterPro" id="IPR032630">
    <property type="entry name" value="P_typ_ATPase_c"/>
</dbReference>
<dbReference type="VEuPathDB" id="FungiDB:SPPG_07988"/>
<dbReference type="EMBL" id="KQ257467">
    <property type="protein sequence ID" value="KNC96781.1"/>
    <property type="molecule type" value="Genomic_DNA"/>
</dbReference>
<dbReference type="GO" id="GO:0016887">
    <property type="term" value="F:ATP hydrolysis activity"/>
    <property type="evidence" value="ECO:0007669"/>
    <property type="project" value="InterPro"/>
</dbReference>
<comment type="cofactor">
    <cofactor evidence="16">
        <name>Mg(2+)</name>
        <dbReference type="ChEBI" id="CHEBI:18420"/>
    </cofactor>
</comment>
<dbReference type="InterPro" id="IPR008250">
    <property type="entry name" value="ATPase_P-typ_transduc_dom_A_sf"/>
</dbReference>
<gene>
    <name evidence="22" type="ORF">SPPG_07988</name>
</gene>
<feature type="binding site" evidence="16">
    <location>
        <position position="883"/>
    </location>
    <ligand>
        <name>Mg(2+)</name>
        <dbReference type="ChEBI" id="CHEBI:18420"/>
    </ligand>
</feature>
<dbReference type="SUPFAM" id="SSF81665">
    <property type="entry name" value="Calcium ATPase, transmembrane domain M"/>
    <property type="match status" value="1"/>
</dbReference>
<dbReference type="InterPro" id="IPR036412">
    <property type="entry name" value="HAD-like_sf"/>
</dbReference>
<sequence length="1197" mass="133756">MAAGGTQPPPSMRSISGSNSPVGGSSPAARRAEEKTPIEGIAQPPSLEQQPLQLNGDGMGGYGTGKPNDHVSSDVPIVTIHSLPSKKPFKFHRKHTQPQGPWEVDFPASDSTYHKKSNYIRTTKYTLLSFFPKTLYYQFRRFYNIYFLVGALSVAVGVSSLSPASQILPLVIVLAFSLAKEAYEDYHRYKADKAANTGLITLLRNGKRVETVRQYVQPGDIVYLKKGDKCPVDAMLLSTSYEDGTCFIETAELDGETNLKRRSAVPQLCGLTTDEVVSRLRGQIQCEQPNDRLTAFEGRVHIRQATGEDITLSLSLTNLMLRGAVLRNTDFAYAIVIYTGSNTKIIKNLKKPKPKSSTLERQLNWLVMGAFVYNAALLISSVWLEWRLYKRAYDREMASKATDPVNYPVNWYLGPVDDNPSRHVLFTIISFFGMYTYVIPISLFVTIEIVRVIQAKYMMWDAEMRVNRVNPDGSITKVKMKANNSNLNEDLGVVEYIFSDKTGTLTMNDMRPSSWYVGGKVLDEMKEPGVIGKALEEPGLDPAVRDVMIKFGLALALCHSVIPSVDPKTNNLIYESQSPDESALLYGVKASGFTLLSRTKDRVNIQCLGEDMSVEQLGLLDFTSDRKRMSVIVRTADGIMLFCKGADNIVIDRLDKNSEWNPRGAIDAAEGALKHFSEEGLRTLVVAYKPLTEEEYETFRVLYDEAETSLEDREQMIAAACETVERDLRFLGCTAIEDRLQPEVPETIEYLLEAGMKVWLLTGDKMETAINIGASSRLISPNMDTIILDGVTDKEISSQIDQAVRNITTRTTPRRYALVIPGATLHHIFLPNSPHPPHLLALTSHCATVICCRVTPLQKALVVQLVQKNLKCVTLAIGDGANDVSMIQAATVGVGVVGREGTQAVRASDYAIGEFRFLARLCGVHGRWSRNRLSGLVFYSFYKNFVFITVQWWFGFLCMWSGQLVYEEIFFTAFNVFFTSLPPLFFAIFDYDAPDKLLLATPPLYKQVKSGLYWSPRHMITTLVSSLIHSLFIFGAVWLAFWDNVLDPSGYSAGYYVQCYLFSAPMLAVVLTKAAMNANVWVGRFGWITGGVLVLSFALNVCVMFVVEWAKFIERGTIEWVHVLPGFWLVGLLIVGGCMLGDWVFKYFFHHFFPSDTDILLEETKKGGTLSWFHRWRGNRNADHGVDKVEMGEAGGG</sequence>
<dbReference type="Gene3D" id="3.40.1110.10">
    <property type="entry name" value="Calcium-transporting ATPase, cytoplasmic domain N"/>
    <property type="match status" value="1"/>
</dbReference>
<evidence type="ECO:0000313" key="22">
    <source>
        <dbReference type="EMBL" id="KNC96782.1"/>
    </source>
</evidence>
<feature type="binding site" evidence="15">
    <location>
        <position position="763"/>
    </location>
    <ligand>
        <name>ATP</name>
        <dbReference type="ChEBI" id="CHEBI:30616"/>
    </ligand>
</feature>
<feature type="binding site" evidence="15">
    <location>
        <position position="853"/>
    </location>
    <ligand>
        <name>ATP</name>
        <dbReference type="ChEBI" id="CHEBI:30616"/>
    </ligand>
</feature>
<feature type="transmembrane region" description="Helical" evidence="17">
    <location>
        <begin position="1127"/>
        <end position="1145"/>
    </location>
</feature>
<evidence type="ECO:0000256" key="11">
    <source>
        <dbReference type="ARBA" id="ARBA00023136"/>
    </source>
</evidence>
<feature type="binding site" evidence="15">
    <location>
        <position position="644"/>
    </location>
    <ligand>
        <name>ATP</name>
        <dbReference type="ChEBI" id="CHEBI:30616"/>
    </ligand>
</feature>
<feature type="binding site" evidence="15">
    <location>
        <position position="501"/>
    </location>
    <ligand>
        <name>ATP</name>
        <dbReference type="ChEBI" id="CHEBI:30616"/>
    </ligand>
</feature>
<feature type="domain" description="P-type ATPase N-terminal" evidence="20">
    <location>
        <begin position="114"/>
        <end position="166"/>
    </location>
</feature>
<dbReference type="SFLD" id="SFLDG00002">
    <property type="entry name" value="C1.7:_P-type_atpase_like"/>
    <property type="match status" value="1"/>
</dbReference>
<dbReference type="NCBIfam" id="TIGR01494">
    <property type="entry name" value="ATPase_P-type"/>
    <property type="match status" value="1"/>
</dbReference>
<evidence type="ECO:0000256" key="1">
    <source>
        <dbReference type="ARBA" id="ARBA00004141"/>
    </source>
</evidence>
<dbReference type="Pfam" id="PF16212">
    <property type="entry name" value="PhoLip_ATPase_C"/>
    <property type="match status" value="1"/>
</dbReference>
<keyword evidence="5 16" id="KW-0479">Metal-binding</keyword>
<dbReference type="InterPro" id="IPR059000">
    <property type="entry name" value="ATPase_P-type_domA"/>
</dbReference>
<feature type="binding site" evidence="15">
    <location>
        <position position="581"/>
    </location>
    <ligand>
        <name>ATP</name>
        <dbReference type="ChEBI" id="CHEBI:30616"/>
    </ligand>
</feature>
<dbReference type="InterPro" id="IPR006539">
    <property type="entry name" value="P-type_ATPase_IV"/>
</dbReference>
<feature type="compositionally biased region" description="Low complexity" evidence="18">
    <location>
        <begin position="43"/>
        <end position="54"/>
    </location>
</feature>
<feature type="compositionally biased region" description="Low complexity" evidence="18">
    <location>
        <begin position="14"/>
        <end position="26"/>
    </location>
</feature>
<comment type="subcellular location">
    <subcellularLocation>
        <location evidence="2">Endomembrane system</location>
    </subcellularLocation>
    <subcellularLocation>
        <location evidence="1 17">Membrane</location>
        <topology evidence="1 17">Multi-pass membrane protein</topology>
    </subcellularLocation>
</comment>
<feature type="binding site" evidence="15">
    <location>
        <position position="682"/>
    </location>
    <ligand>
        <name>ATP</name>
        <dbReference type="ChEBI" id="CHEBI:30616"/>
    </ligand>
</feature>
<feature type="binding site" evidence="15">
    <location>
        <position position="859"/>
    </location>
    <ligand>
        <name>ATP</name>
        <dbReference type="ChEBI" id="CHEBI:30616"/>
    </ligand>
</feature>
<dbReference type="RefSeq" id="XP_016604822.1">
    <property type="nucleotide sequence ID" value="XM_016756141.1"/>
</dbReference>
<evidence type="ECO:0000313" key="23">
    <source>
        <dbReference type="Proteomes" id="UP000053201"/>
    </source>
</evidence>
<evidence type="ECO:0000256" key="14">
    <source>
        <dbReference type="PIRSR" id="PIRSR606539-1"/>
    </source>
</evidence>
<dbReference type="InterPro" id="IPR023298">
    <property type="entry name" value="ATPase_P-typ_TM_dom_sf"/>
</dbReference>
<feature type="transmembrane region" description="Helical" evidence="17">
    <location>
        <begin position="142"/>
        <end position="161"/>
    </location>
</feature>
<dbReference type="SUPFAM" id="SSF56784">
    <property type="entry name" value="HAD-like"/>
    <property type="match status" value="1"/>
</dbReference>
<evidence type="ECO:0000256" key="3">
    <source>
        <dbReference type="ARBA" id="ARBA00008109"/>
    </source>
</evidence>
<keyword evidence="10 17" id="KW-1133">Transmembrane helix</keyword>
<dbReference type="Gene3D" id="2.70.150.10">
    <property type="entry name" value="Calcium-transporting ATPase, cytoplasmic transduction domain A"/>
    <property type="match status" value="1"/>
</dbReference>
<dbReference type="OMA" id="DAQITEY"/>
<dbReference type="SFLD" id="SFLDS00003">
    <property type="entry name" value="Haloacid_Dehalogenase"/>
    <property type="match status" value="1"/>
</dbReference>
<dbReference type="Pfam" id="PF13246">
    <property type="entry name" value="Cation_ATPase"/>
    <property type="match status" value="1"/>
</dbReference>
<feature type="transmembrane region" description="Helical" evidence="17">
    <location>
        <begin position="936"/>
        <end position="957"/>
    </location>
</feature>
<feature type="binding site" evidence="15">
    <location>
        <position position="502"/>
    </location>
    <ligand>
        <name>ATP</name>
        <dbReference type="ChEBI" id="CHEBI:30616"/>
    </ligand>
</feature>
<dbReference type="InterPro" id="IPR032631">
    <property type="entry name" value="P-type_ATPase_N"/>
</dbReference>
<evidence type="ECO:0000259" key="20">
    <source>
        <dbReference type="Pfam" id="PF16209"/>
    </source>
</evidence>
<feature type="domain" description="P-type ATPase C-terminal" evidence="21">
    <location>
        <begin position="905"/>
        <end position="1155"/>
    </location>
</feature>
<dbReference type="SUPFAM" id="SSF81660">
    <property type="entry name" value="Metal cation-transporting ATPase, ATP-binding domain N"/>
    <property type="match status" value="1"/>
</dbReference>
<evidence type="ECO:0000256" key="13">
    <source>
        <dbReference type="ARBA" id="ARBA00049128"/>
    </source>
</evidence>
<dbReference type="GeneID" id="27691170"/>
<dbReference type="Pfam" id="PF16209">
    <property type="entry name" value="PhoLip_ATPase_N"/>
    <property type="match status" value="1"/>
</dbReference>
<comment type="similarity">
    <text evidence="3 17">Belongs to the cation transport ATPase (P-type) (TC 3.A.3) family. Type IV subfamily.</text>
</comment>
<dbReference type="SUPFAM" id="SSF81653">
    <property type="entry name" value="Calcium ATPase, transduction domain A"/>
    <property type="match status" value="1"/>
</dbReference>
<evidence type="ECO:0000256" key="15">
    <source>
        <dbReference type="PIRSR" id="PIRSR606539-2"/>
    </source>
</evidence>
<comment type="catalytic activity">
    <reaction evidence="12 17">
        <text>ATP + H2O + phospholipidSide 1 = ADP + phosphate + phospholipidSide 2.</text>
        <dbReference type="EC" id="7.6.2.1"/>
    </reaction>
</comment>
<organism evidence="22 23">
    <name type="scientific">Spizellomyces punctatus (strain DAOM BR117)</name>
    <dbReference type="NCBI Taxonomy" id="645134"/>
    <lineage>
        <taxon>Eukaryota</taxon>
        <taxon>Fungi</taxon>
        <taxon>Fungi incertae sedis</taxon>
        <taxon>Chytridiomycota</taxon>
        <taxon>Chytridiomycota incertae sedis</taxon>
        <taxon>Chytridiomycetes</taxon>
        <taxon>Spizellomycetales</taxon>
        <taxon>Spizellomycetaceae</taxon>
        <taxon>Spizellomyces</taxon>
    </lineage>
</organism>
<feature type="transmembrane region" description="Helical" evidence="17">
    <location>
        <begin position="363"/>
        <end position="384"/>
    </location>
</feature>
<feature type="transmembrane region" description="Helical" evidence="17">
    <location>
        <begin position="1019"/>
        <end position="1041"/>
    </location>
</feature>
<feature type="binding site" evidence="15">
    <location>
        <position position="882"/>
    </location>
    <ligand>
        <name>ATP</name>
        <dbReference type="ChEBI" id="CHEBI:30616"/>
    </ligand>
</feature>
<feature type="active site" description="4-aspartylphosphate intermediate" evidence="14">
    <location>
        <position position="500"/>
    </location>
</feature>
<dbReference type="EMBL" id="KQ257467">
    <property type="protein sequence ID" value="KNC96782.1"/>
    <property type="molecule type" value="Genomic_DNA"/>
</dbReference>
<feature type="binding site" evidence="16">
    <location>
        <position position="500"/>
    </location>
    <ligand>
        <name>Mg(2+)</name>
        <dbReference type="ChEBI" id="CHEBI:18420"/>
    </ligand>
</feature>
<evidence type="ECO:0000256" key="10">
    <source>
        <dbReference type="ARBA" id="ARBA00022989"/>
    </source>
</evidence>
<dbReference type="InterPro" id="IPR044492">
    <property type="entry name" value="P_typ_ATPase_HD_dom"/>
</dbReference>
<dbReference type="PRINTS" id="PR00119">
    <property type="entry name" value="CATATPASE"/>
</dbReference>
<evidence type="ECO:0000256" key="4">
    <source>
        <dbReference type="ARBA" id="ARBA00022692"/>
    </source>
</evidence>
<feature type="transmembrane region" description="Helical" evidence="17">
    <location>
        <begin position="1084"/>
        <end position="1107"/>
    </location>
</feature>
<dbReference type="PANTHER" id="PTHR24092:SF218">
    <property type="entry name" value="PHOSPHOLIPID-TRANSPORTING ATPASE"/>
    <property type="match status" value="1"/>
</dbReference>
<dbReference type="InterPro" id="IPR023299">
    <property type="entry name" value="ATPase_P-typ_cyto_dom_N"/>
</dbReference>
<feature type="binding site" evidence="15">
    <location>
        <position position="500"/>
    </location>
    <ligand>
        <name>ATP</name>
        <dbReference type="ChEBI" id="CHEBI:30616"/>
    </ligand>
</feature>
<dbReference type="OrthoDB" id="377733at2759"/>
<dbReference type="InterPro" id="IPR001757">
    <property type="entry name" value="P_typ_ATPase"/>
</dbReference>
<evidence type="ECO:0000259" key="21">
    <source>
        <dbReference type="Pfam" id="PF16212"/>
    </source>
</evidence>
<evidence type="ECO:0000256" key="9">
    <source>
        <dbReference type="ARBA" id="ARBA00022967"/>
    </source>
</evidence>
<keyword evidence="7 15" id="KW-0067">ATP-binding</keyword>
<accession>A0A0L0H6D7</accession>
<dbReference type="SFLD" id="SFLDF00027">
    <property type="entry name" value="p-type_atpase"/>
    <property type="match status" value="1"/>
</dbReference>
<evidence type="ECO:0000256" key="17">
    <source>
        <dbReference type="RuleBase" id="RU362033"/>
    </source>
</evidence>
<evidence type="ECO:0000256" key="8">
    <source>
        <dbReference type="ARBA" id="ARBA00022842"/>
    </source>
</evidence>
<feature type="binding site" evidence="16">
    <location>
        <position position="879"/>
    </location>
    <ligand>
        <name>Mg(2+)</name>
        <dbReference type="ChEBI" id="CHEBI:18420"/>
    </ligand>
</feature>
<evidence type="ECO:0000256" key="2">
    <source>
        <dbReference type="ARBA" id="ARBA00004308"/>
    </source>
</evidence>
<keyword evidence="11 17" id="KW-0472">Membrane</keyword>
<reference evidence="22 23" key="1">
    <citation type="submission" date="2009-08" db="EMBL/GenBank/DDBJ databases">
        <title>The Genome Sequence of Spizellomyces punctatus strain DAOM BR117.</title>
        <authorList>
            <consortium name="The Broad Institute Genome Sequencing Platform"/>
            <person name="Russ C."/>
            <person name="Cuomo C."/>
            <person name="Shea T."/>
            <person name="Young S.K."/>
            <person name="Zeng Q."/>
            <person name="Koehrsen M."/>
            <person name="Haas B."/>
            <person name="Borodovsky M."/>
            <person name="Guigo R."/>
            <person name="Alvarado L."/>
            <person name="Berlin A."/>
            <person name="Bochicchio J."/>
            <person name="Borenstein D."/>
            <person name="Chapman S."/>
            <person name="Chen Z."/>
            <person name="Engels R."/>
            <person name="Freedman E."/>
            <person name="Gellesch M."/>
            <person name="Goldberg J."/>
            <person name="Griggs A."/>
            <person name="Gujja S."/>
            <person name="Heiman D."/>
            <person name="Hepburn T."/>
            <person name="Howarth C."/>
            <person name="Jen D."/>
            <person name="Larson L."/>
            <person name="Lewis B."/>
            <person name="Mehta T."/>
            <person name="Park D."/>
            <person name="Pearson M."/>
            <person name="Roberts A."/>
            <person name="Saif S."/>
            <person name="Shenoy N."/>
            <person name="Sisk P."/>
            <person name="Stolte C."/>
            <person name="Sykes S."/>
            <person name="Thomson T."/>
            <person name="Walk T."/>
            <person name="White J."/>
            <person name="Yandava C."/>
            <person name="Burger G."/>
            <person name="Gray M.W."/>
            <person name="Holland P.W.H."/>
            <person name="King N."/>
            <person name="Lang F.B.F."/>
            <person name="Roger A.J."/>
            <person name="Ruiz-Trillo I."/>
            <person name="Lander E."/>
            <person name="Nusbaum C."/>
        </authorList>
    </citation>
    <scope>NUCLEOTIDE SEQUENCE [LARGE SCALE GENOMIC DNA]</scope>
    <source>
        <strain evidence="22 23">DAOM BR117</strain>
    </source>
</reference>
<feature type="binding site" evidence="15">
    <location>
        <position position="764"/>
    </location>
    <ligand>
        <name>ATP</name>
        <dbReference type="ChEBI" id="CHEBI:30616"/>
    </ligand>
</feature>
<evidence type="ECO:0000259" key="19">
    <source>
        <dbReference type="Pfam" id="PF00122"/>
    </source>
</evidence>
<feature type="transmembrane region" description="Helical" evidence="17">
    <location>
        <begin position="424"/>
        <end position="450"/>
    </location>
</feature>
<dbReference type="GO" id="GO:0005524">
    <property type="term" value="F:ATP binding"/>
    <property type="evidence" value="ECO:0007669"/>
    <property type="project" value="UniProtKB-UniRule"/>
</dbReference>
<dbReference type="PROSITE" id="PS00154">
    <property type="entry name" value="ATPASE_E1_E2"/>
    <property type="match status" value="1"/>
</dbReference>
<keyword evidence="23" id="KW-1185">Reference proteome</keyword>
<dbReference type="AlphaFoldDB" id="A0A0L0H6D7"/>
<dbReference type="GO" id="GO:0140326">
    <property type="term" value="F:ATPase-coupled intramembrane lipid transporter activity"/>
    <property type="evidence" value="ECO:0007669"/>
    <property type="project" value="UniProtKB-EC"/>
</dbReference>
<protein>
    <recommendedName>
        <fullName evidence="17">Phospholipid-transporting ATPase</fullName>
        <ecNumber evidence="17">7.6.2.1</ecNumber>
    </recommendedName>
</protein>
<name>A0A0L0H6D7_SPIPD</name>
<dbReference type="STRING" id="645134.A0A0L0H6D7"/>
<dbReference type="RefSeq" id="XP_016604821.1">
    <property type="nucleotide sequence ID" value="XM_016756140.1"/>
</dbReference>
<comment type="catalytic activity">
    <reaction evidence="13">
        <text>a 1,2-diacyl-sn-glycero-3-phosphoethanolamine(out) + ATP + H2O = a 1,2-diacyl-sn-glycero-3-phosphoethanolamine(in) + ADP + phosphate + H(+)</text>
        <dbReference type="Rhea" id="RHEA:66132"/>
        <dbReference type="ChEBI" id="CHEBI:15377"/>
        <dbReference type="ChEBI" id="CHEBI:15378"/>
        <dbReference type="ChEBI" id="CHEBI:30616"/>
        <dbReference type="ChEBI" id="CHEBI:43474"/>
        <dbReference type="ChEBI" id="CHEBI:64612"/>
        <dbReference type="ChEBI" id="CHEBI:456216"/>
    </reaction>
    <physiologicalReaction direction="left-to-right" evidence="13">
        <dbReference type="Rhea" id="RHEA:66133"/>
    </physiologicalReaction>
</comment>
<evidence type="ECO:0000256" key="12">
    <source>
        <dbReference type="ARBA" id="ARBA00034036"/>
    </source>
</evidence>
<feature type="transmembrane region" description="Helical" evidence="17">
    <location>
        <begin position="1053"/>
        <end position="1072"/>
    </location>
</feature>
<evidence type="ECO:0000256" key="16">
    <source>
        <dbReference type="PIRSR" id="PIRSR606539-3"/>
    </source>
</evidence>
<proteinExistence type="inferred from homology"/>
<evidence type="ECO:0000256" key="6">
    <source>
        <dbReference type="ARBA" id="ARBA00022741"/>
    </source>
</evidence>
<dbReference type="Gene3D" id="3.40.50.1000">
    <property type="entry name" value="HAD superfamily/HAD-like"/>
    <property type="match status" value="1"/>
</dbReference>
<dbReference type="FunFam" id="3.40.50.1000:FF:000190">
    <property type="entry name" value="Phospholipid-transporting ATPase"/>
    <property type="match status" value="1"/>
</dbReference>
<dbReference type="PANTHER" id="PTHR24092">
    <property type="entry name" value="PROBABLE PHOSPHOLIPID-TRANSPORTING ATPASE"/>
    <property type="match status" value="1"/>
</dbReference>